<dbReference type="EMBL" id="KB445647">
    <property type="protein sequence ID" value="EMD62157.1"/>
    <property type="molecule type" value="Genomic_DNA"/>
</dbReference>
<accession>M2SZF6</accession>
<dbReference type="InterPro" id="IPR056124">
    <property type="entry name" value="DUF7707"/>
</dbReference>
<evidence type="ECO:0000259" key="4">
    <source>
        <dbReference type="Pfam" id="PF24808"/>
    </source>
</evidence>
<feature type="domain" description="DUF7707" evidence="4">
    <location>
        <begin position="32"/>
        <end position="137"/>
    </location>
</feature>
<keyword evidence="2" id="KW-0812">Transmembrane</keyword>
<dbReference type="KEGG" id="bsc:COCSADRAFT_38943"/>
<keyword evidence="2" id="KW-1133">Transmembrane helix</keyword>
<name>M2SZF6_COCSN</name>
<evidence type="ECO:0000256" key="1">
    <source>
        <dbReference type="SAM" id="MobiDB-lite"/>
    </source>
</evidence>
<dbReference type="OMA" id="CSAQRNT"/>
<organism evidence="5 6">
    <name type="scientific">Cochliobolus sativus (strain ND90Pr / ATCC 201652)</name>
    <name type="common">Common root rot and spot blotch fungus</name>
    <name type="synonym">Bipolaris sorokiniana</name>
    <dbReference type="NCBI Taxonomy" id="665912"/>
    <lineage>
        <taxon>Eukaryota</taxon>
        <taxon>Fungi</taxon>
        <taxon>Dikarya</taxon>
        <taxon>Ascomycota</taxon>
        <taxon>Pezizomycotina</taxon>
        <taxon>Dothideomycetes</taxon>
        <taxon>Pleosporomycetidae</taxon>
        <taxon>Pleosporales</taxon>
        <taxon>Pleosporineae</taxon>
        <taxon>Pleosporaceae</taxon>
        <taxon>Bipolaris</taxon>
    </lineage>
</organism>
<feature type="region of interest" description="Disordered" evidence="1">
    <location>
        <begin position="143"/>
        <end position="184"/>
    </location>
</feature>
<dbReference type="PANTHER" id="PTHR38118:SF2">
    <property type="entry name" value="CDP-ALCOHOL PHOSPHATIDYLTRANSFERASE PROTEIN"/>
    <property type="match status" value="1"/>
</dbReference>
<sequence>MRSSTFIAAASALAGLVSAQNTTFNTPIQCCSVPANSIDQDDRQSWCQANQNTCVELCGGRGSLASNGNKCDSSTLEFSCKCRNGTDVTSVMDQYQQTVPGQMCLVWYSNCISASGTDATAQFECGQARDSLCGNKTIEQATEAGNSGSGSGSGSSSASSSPSATSSGSPASTGDASGSAASSTPTPGAATNLAFYGTTALAGGLFALFGMAL</sequence>
<dbReference type="OrthoDB" id="2121879at2759"/>
<evidence type="ECO:0000256" key="2">
    <source>
        <dbReference type="SAM" id="Phobius"/>
    </source>
</evidence>
<feature type="transmembrane region" description="Helical" evidence="2">
    <location>
        <begin position="193"/>
        <end position="212"/>
    </location>
</feature>
<dbReference type="eggNOG" id="ENOG502SSWV">
    <property type="taxonomic scope" value="Eukaryota"/>
</dbReference>
<feature type="compositionally biased region" description="Low complexity" evidence="1">
    <location>
        <begin position="154"/>
        <end position="184"/>
    </location>
</feature>
<keyword evidence="2" id="KW-0472">Membrane</keyword>
<dbReference type="Proteomes" id="UP000016934">
    <property type="component" value="Unassembled WGS sequence"/>
</dbReference>
<protein>
    <recommendedName>
        <fullName evidence="4">DUF7707 domain-containing protein</fullName>
    </recommendedName>
</protein>
<keyword evidence="6" id="KW-1185">Reference proteome</keyword>
<keyword evidence="3" id="KW-0732">Signal</keyword>
<reference evidence="5 6" key="1">
    <citation type="journal article" date="2012" name="PLoS Pathog.">
        <title>Diverse lifestyles and strategies of plant pathogenesis encoded in the genomes of eighteen Dothideomycetes fungi.</title>
        <authorList>
            <person name="Ohm R.A."/>
            <person name="Feau N."/>
            <person name="Henrissat B."/>
            <person name="Schoch C.L."/>
            <person name="Horwitz B.A."/>
            <person name="Barry K.W."/>
            <person name="Condon B.J."/>
            <person name="Copeland A.C."/>
            <person name="Dhillon B."/>
            <person name="Glaser F."/>
            <person name="Hesse C.N."/>
            <person name="Kosti I."/>
            <person name="LaButti K."/>
            <person name="Lindquist E.A."/>
            <person name="Lucas S."/>
            <person name="Salamov A.A."/>
            <person name="Bradshaw R.E."/>
            <person name="Ciuffetti L."/>
            <person name="Hamelin R.C."/>
            <person name="Kema G.H.J."/>
            <person name="Lawrence C."/>
            <person name="Scott J.A."/>
            <person name="Spatafora J.W."/>
            <person name="Turgeon B.G."/>
            <person name="de Wit P.J.G.M."/>
            <person name="Zhong S."/>
            <person name="Goodwin S.B."/>
            <person name="Grigoriev I.V."/>
        </authorList>
    </citation>
    <scope>NUCLEOTIDE SEQUENCE [LARGE SCALE GENOMIC DNA]</scope>
    <source>
        <strain evidence="6">ND90Pr / ATCC 201652</strain>
    </source>
</reference>
<dbReference type="RefSeq" id="XP_007702151.1">
    <property type="nucleotide sequence ID" value="XM_007703961.1"/>
</dbReference>
<feature type="signal peptide" evidence="3">
    <location>
        <begin position="1"/>
        <end position="19"/>
    </location>
</feature>
<evidence type="ECO:0000256" key="3">
    <source>
        <dbReference type="SAM" id="SignalP"/>
    </source>
</evidence>
<reference evidence="6" key="2">
    <citation type="journal article" date="2013" name="PLoS Genet.">
        <title>Comparative genome structure, secondary metabolite, and effector coding capacity across Cochliobolus pathogens.</title>
        <authorList>
            <person name="Condon B.J."/>
            <person name="Leng Y."/>
            <person name="Wu D."/>
            <person name="Bushley K.E."/>
            <person name="Ohm R.A."/>
            <person name="Otillar R."/>
            <person name="Martin J."/>
            <person name="Schackwitz W."/>
            <person name="Grimwood J."/>
            <person name="MohdZainudin N."/>
            <person name="Xue C."/>
            <person name="Wang R."/>
            <person name="Manning V.A."/>
            <person name="Dhillon B."/>
            <person name="Tu Z.J."/>
            <person name="Steffenson B.J."/>
            <person name="Salamov A."/>
            <person name="Sun H."/>
            <person name="Lowry S."/>
            <person name="LaButti K."/>
            <person name="Han J."/>
            <person name="Copeland A."/>
            <person name="Lindquist E."/>
            <person name="Barry K."/>
            <person name="Schmutz J."/>
            <person name="Baker S.E."/>
            <person name="Ciuffetti L.M."/>
            <person name="Grigoriev I.V."/>
            <person name="Zhong S."/>
            <person name="Turgeon B.G."/>
        </authorList>
    </citation>
    <scope>NUCLEOTIDE SEQUENCE [LARGE SCALE GENOMIC DNA]</scope>
    <source>
        <strain evidence="6">ND90Pr / ATCC 201652</strain>
    </source>
</reference>
<gene>
    <name evidence="5" type="ORF">COCSADRAFT_38943</name>
</gene>
<dbReference type="PANTHER" id="PTHR38118">
    <property type="entry name" value="ANCHORED CELL WALL PROTEIN 11-RELATED"/>
    <property type="match status" value="1"/>
</dbReference>
<evidence type="ECO:0000313" key="6">
    <source>
        <dbReference type="Proteomes" id="UP000016934"/>
    </source>
</evidence>
<dbReference type="HOGENOM" id="CLU_084512_1_2_1"/>
<dbReference type="STRING" id="665912.M2SZF6"/>
<dbReference type="Pfam" id="PF24808">
    <property type="entry name" value="DUF7707"/>
    <property type="match status" value="1"/>
</dbReference>
<dbReference type="GeneID" id="19139378"/>
<dbReference type="AlphaFoldDB" id="M2SZF6"/>
<evidence type="ECO:0000313" key="5">
    <source>
        <dbReference type="EMBL" id="EMD62157.1"/>
    </source>
</evidence>
<proteinExistence type="predicted"/>
<feature type="chain" id="PRO_5004025487" description="DUF7707 domain-containing protein" evidence="3">
    <location>
        <begin position="20"/>
        <end position="213"/>
    </location>
</feature>